<evidence type="ECO:0000256" key="6">
    <source>
        <dbReference type="SAM" id="Phobius"/>
    </source>
</evidence>
<dbReference type="STRING" id="37625.SAMN05660420_03217"/>
<evidence type="ECO:0000313" key="9">
    <source>
        <dbReference type="Proteomes" id="UP000199409"/>
    </source>
</evidence>
<dbReference type="AlphaFoldDB" id="A0A1H4E4S0"/>
<sequence>MKNKFSYIYLLMILPPLFWAGNSVLARGIAEMIPPVALSFWRWTIALIVLLPFTWKQVRRDWPTICAAKKSIFLLGLLGIAAFNTLLYTAAHTTTALNLSLTQSVMPVVIVVISFVLFHERISRLQLFAIILCTLGAGYIIIQGDWQRLMQLEFVSGDLIMLFAVTLYGLYSVFLRKRPAIHPMSFLTTTFTVGVVLLLPLYLWEWQHTPPLELNPAVMFSLLYVALCPSILAYLFWNRGIHEVGANKAGLYINLVPLFASFLAVLFLGERFQSYHLIGIILIASGLLLFNLPLHRTGRIRI</sequence>
<keyword evidence="4 6" id="KW-1133">Transmembrane helix</keyword>
<dbReference type="PANTHER" id="PTHR32322:SF18">
    <property type="entry name" value="S-ADENOSYLMETHIONINE_S-ADENOSYLHOMOCYSTEINE TRANSPORTER"/>
    <property type="match status" value="1"/>
</dbReference>
<feature type="domain" description="EamA" evidence="7">
    <location>
        <begin position="156"/>
        <end position="291"/>
    </location>
</feature>
<feature type="transmembrane region" description="Helical" evidence="6">
    <location>
        <begin position="32"/>
        <end position="51"/>
    </location>
</feature>
<dbReference type="Pfam" id="PF00892">
    <property type="entry name" value="EamA"/>
    <property type="match status" value="2"/>
</dbReference>
<dbReference type="InterPro" id="IPR050638">
    <property type="entry name" value="AA-Vitamin_Transporters"/>
</dbReference>
<feature type="transmembrane region" description="Helical" evidence="6">
    <location>
        <begin position="186"/>
        <end position="204"/>
    </location>
</feature>
<protein>
    <submittedName>
        <fullName evidence="8">EamA domain-containing membrane protein RarD</fullName>
    </submittedName>
</protein>
<keyword evidence="3 6" id="KW-0812">Transmembrane</keyword>
<dbReference type="Proteomes" id="UP000199409">
    <property type="component" value="Unassembled WGS sequence"/>
</dbReference>
<dbReference type="GO" id="GO:0005886">
    <property type="term" value="C:plasma membrane"/>
    <property type="evidence" value="ECO:0007669"/>
    <property type="project" value="UniProtKB-SubCell"/>
</dbReference>
<dbReference type="OrthoDB" id="5186724at2"/>
<gene>
    <name evidence="8" type="ORF">SAMN05660420_03217</name>
</gene>
<reference evidence="8 9" key="1">
    <citation type="submission" date="2016-10" db="EMBL/GenBank/DDBJ databases">
        <authorList>
            <person name="de Groot N.N."/>
        </authorList>
    </citation>
    <scope>NUCLEOTIDE SEQUENCE [LARGE SCALE GENOMIC DNA]</scope>
    <source>
        <strain evidence="8 9">DSM 7343</strain>
    </source>
</reference>
<feature type="domain" description="EamA" evidence="7">
    <location>
        <begin position="8"/>
        <end position="140"/>
    </location>
</feature>
<feature type="transmembrane region" description="Helical" evidence="6">
    <location>
        <begin position="216"/>
        <end position="237"/>
    </location>
</feature>
<keyword evidence="9" id="KW-1185">Reference proteome</keyword>
<name>A0A1H4E4S0_9BACT</name>
<evidence type="ECO:0000313" key="8">
    <source>
        <dbReference type="EMBL" id="SEA79779.1"/>
    </source>
</evidence>
<keyword evidence="2" id="KW-1003">Cell membrane</keyword>
<comment type="subcellular location">
    <subcellularLocation>
        <location evidence="1">Cell membrane</location>
        <topology evidence="1">Multi-pass membrane protein</topology>
    </subcellularLocation>
</comment>
<keyword evidence="5 6" id="KW-0472">Membrane</keyword>
<feature type="transmembrane region" description="Helical" evidence="6">
    <location>
        <begin position="275"/>
        <end position="294"/>
    </location>
</feature>
<organism evidence="8 9">
    <name type="scientific">Desulfuromusa kysingii</name>
    <dbReference type="NCBI Taxonomy" id="37625"/>
    <lineage>
        <taxon>Bacteria</taxon>
        <taxon>Pseudomonadati</taxon>
        <taxon>Thermodesulfobacteriota</taxon>
        <taxon>Desulfuromonadia</taxon>
        <taxon>Desulfuromonadales</taxon>
        <taxon>Geopsychrobacteraceae</taxon>
        <taxon>Desulfuromusa</taxon>
    </lineage>
</organism>
<dbReference type="RefSeq" id="WP_092350717.1">
    <property type="nucleotide sequence ID" value="NZ_FNQN01000013.1"/>
</dbReference>
<feature type="transmembrane region" description="Helical" evidence="6">
    <location>
        <begin position="154"/>
        <end position="174"/>
    </location>
</feature>
<dbReference type="PANTHER" id="PTHR32322">
    <property type="entry name" value="INNER MEMBRANE TRANSPORTER"/>
    <property type="match status" value="1"/>
</dbReference>
<dbReference type="EMBL" id="FNQN01000013">
    <property type="protein sequence ID" value="SEA79779.1"/>
    <property type="molecule type" value="Genomic_DNA"/>
</dbReference>
<evidence type="ECO:0000256" key="1">
    <source>
        <dbReference type="ARBA" id="ARBA00004651"/>
    </source>
</evidence>
<feature type="transmembrane region" description="Helical" evidence="6">
    <location>
        <begin position="249"/>
        <end position="269"/>
    </location>
</feature>
<proteinExistence type="predicted"/>
<evidence type="ECO:0000256" key="5">
    <source>
        <dbReference type="ARBA" id="ARBA00023136"/>
    </source>
</evidence>
<evidence type="ECO:0000256" key="4">
    <source>
        <dbReference type="ARBA" id="ARBA00022989"/>
    </source>
</evidence>
<feature type="transmembrane region" description="Helical" evidence="6">
    <location>
        <begin position="72"/>
        <end position="91"/>
    </location>
</feature>
<evidence type="ECO:0000256" key="3">
    <source>
        <dbReference type="ARBA" id="ARBA00022692"/>
    </source>
</evidence>
<accession>A0A1H4E4S0</accession>
<evidence type="ECO:0000256" key="2">
    <source>
        <dbReference type="ARBA" id="ARBA00022475"/>
    </source>
</evidence>
<dbReference type="SUPFAM" id="SSF103481">
    <property type="entry name" value="Multidrug resistance efflux transporter EmrE"/>
    <property type="match status" value="2"/>
</dbReference>
<dbReference type="InterPro" id="IPR000620">
    <property type="entry name" value="EamA_dom"/>
</dbReference>
<dbReference type="InterPro" id="IPR037185">
    <property type="entry name" value="EmrE-like"/>
</dbReference>
<evidence type="ECO:0000259" key="7">
    <source>
        <dbReference type="Pfam" id="PF00892"/>
    </source>
</evidence>
<feature type="transmembrane region" description="Helical" evidence="6">
    <location>
        <begin position="125"/>
        <end position="142"/>
    </location>
</feature>
<feature type="transmembrane region" description="Helical" evidence="6">
    <location>
        <begin position="7"/>
        <end position="26"/>
    </location>
</feature>
<feature type="transmembrane region" description="Helical" evidence="6">
    <location>
        <begin position="97"/>
        <end position="118"/>
    </location>
</feature>